<name>A0A2S3UJ65_9HYPH</name>
<dbReference type="AlphaFoldDB" id="A0A2S3UJ65"/>
<reference evidence="1 2" key="1">
    <citation type="submission" date="2018-01" db="EMBL/GenBank/DDBJ databases">
        <title>Genomic Encyclopedia of Archaeal and Bacterial Type Strains, Phase II (KMG-II): from individual species to whole genera.</title>
        <authorList>
            <person name="Goeker M."/>
        </authorList>
    </citation>
    <scope>NUCLEOTIDE SEQUENCE [LARGE SCALE GENOMIC DNA]</scope>
    <source>
        <strain evidence="1 2">DSM 17023</strain>
    </source>
</reference>
<evidence type="ECO:0000313" key="2">
    <source>
        <dbReference type="Proteomes" id="UP000236959"/>
    </source>
</evidence>
<accession>A0A2S3UJ65</accession>
<organism evidence="1 2">
    <name type="scientific">Roseibium marinum</name>
    <dbReference type="NCBI Taxonomy" id="281252"/>
    <lineage>
        <taxon>Bacteria</taxon>
        <taxon>Pseudomonadati</taxon>
        <taxon>Pseudomonadota</taxon>
        <taxon>Alphaproteobacteria</taxon>
        <taxon>Hyphomicrobiales</taxon>
        <taxon>Stappiaceae</taxon>
        <taxon>Roseibium</taxon>
    </lineage>
</organism>
<protein>
    <submittedName>
        <fullName evidence="1">Uncharacterized protein</fullName>
    </submittedName>
</protein>
<evidence type="ECO:0000313" key="1">
    <source>
        <dbReference type="EMBL" id="POF27752.1"/>
    </source>
</evidence>
<sequence>MRSFGPEKLSLDRMEFVQKEIAARSQKLAHYGEETCNILMIVENSKLKDKNVKVAVFNMIIRLHDIAKQVIDRNIGGRSEVERIAPVLFREIGNCHLCTLPRERNRDSAMRALDVANAFARDICEVRGETAENAFRFSDDSCCLNLGTPESGYPCIEPLSVPSALVCFGHLVGLVRFHQRILLPTSLHAQ</sequence>
<dbReference type="EMBL" id="PPCN01000022">
    <property type="protein sequence ID" value="POF27752.1"/>
    <property type="molecule type" value="Genomic_DNA"/>
</dbReference>
<gene>
    <name evidence="1" type="ORF">CLV41_12232</name>
</gene>
<dbReference type="Proteomes" id="UP000236959">
    <property type="component" value="Unassembled WGS sequence"/>
</dbReference>
<comment type="caution">
    <text evidence="1">The sequence shown here is derived from an EMBL/GenBank/DDBJ whole genome shotgun (WGS) entry which is preliminary data.</text>
</comment>
<keyword evidence="2" id="KW-1185">Reference proteome</keyword>
<proteinExistence type="predicted"/>